<evidence type="ECO:0000256" key="1">
    <source>
        <dbReference type="ARBA" id="ARBA00022801"/>
    </source>
</evidence>
<dbReference type="GO" id="GO:0016787">
    <property type="term" value="F:hydrolase activity"/>
    <property type="evidence" value="ECO:0007669"/>
    <property type="project" value="UniProtKB-KW"/>
</dbReference>
<dbReference type="Proteomes" id="UP001148313">
    <property type="component" value="Unassembled WGS sequence"/>
</dbReference>
<evidence type="ECO:0000259" key="2">
    <source>
        <dbReference type="Pfam" id="PF00561"/>
    </source>
</evidence>
<dbReference type="PANTHER" id="PTHR43329">
    <property type="entry name" value="EPOXIDE HYDROLASE"/>
    <property type="match status" value="1"/>
</dbReference>
<dbReference type="PRINTS" id="PR00111">
    <property type="entry name" value="ABHYDROLASE"/>
</dbReference>
<dbReference type="InterPro" id="IPR029058">
    <property type="entry name" value="AB_hydrolase_fold"/>
</dbReference>
<sequence length="306" mass="34290">MEFRSATFEDDIRHIHYVSAGDASKPLMLCLHGFPEYWGGWRDIMPFLAQTHHVVAPDQRGFGKSFKPEGEDAYQTRHLVADMAALADHLSPDTPFALFGHDWGSAVAYSFAFSRPERLSALIVANGVHPHCFQKAIIEDPQQRAASQYMTFLRSDRAEAVMCENDFARTMNMISGFSAAGWMSEAVKADYRAAWSGEGTMRAMLNWYRSSPVLVPPVEQPVSELEGRVPVYAIPAEALRVEVPHLVVWGDADEALRPSCLEGLDRFAADLTIEKVPGTGHWILHERPQQVSQIAGQWLARLERRP</sequence>
<reference evidence="3" key="1">
    <citation type="submission" date="2022-11" db="EMBL/GenBank/DDBJ databases">
        <title>Hoeflea poritis sp. nov., isolated from scleractinian coral Porites lutea.</title>
        <authorList>
            <person name="Zhang G."/>
            <person name="Wei Q."/>
            <person name="Cai L."/>
        </authorList>
    </citation>
    <scope>NUCLEOTIDE SEQUENCE</scope>
    <source>
        <strain evidence="3">E7-10</strain>
    </source>
</reference>
<comment type="caution">
    <text evidence="3">The sequence shown here is derived from an EMBL/GenBank/DDBJ whole genome shotgun (WGS) entry which is preliminary data.</text>
</comment>
<name>A0ABT4VVM4_9HYPH</name>
<keyword evidence="4" id="KW-1185">Reference proteome</keyword>
<dbReference type="PRINTS" id="PR00412">
    <property type="entry name" value="EPOXHYDRLASE"/>
</dbReference>
<dbReference type="InterPro" id="IPR000639">
    <property type="entry name" value="Epox_hydrolase-like"/>
</dbReference>
<evidence type="ECO:0000313" key="4">
    <source>
        <dbReference type="Proteomes" id="UP001148313"/>
    </source>
</evidence>
<proteinExistence type="predicted"/>
<keyword evidence="1 3" id="KW-0378">Hydrolase</keyword>
<accession>A0ABT4VVM4</accession>
<dbReference type="InterPro" id="IPR000073">
    <property type="entry name" value="AB_hydrolase_1"/>
</dbReference>
<protein>
    <submittedName>
        <fullName evidence="3">Alpha/beta hydrolase</fullName>
    </submittedName>
</protein>
<feature type="domain" description="AB hydrolase-1" evidence="2">
    <location>
        <begin position="26"/>
        <end position="288"/>
    </location>
</feature>
<dbReference type="SUPFAM" id="SSF53474">
    <property type="entry name" value="alpha/beta-Hydrolases"/>
    <property type="match status" value="1"/>
</dbReference>
<organism evidence="3 4">
    <name type="scientific">Hoeflea poritis</name>
    <dbReference type="NCBI Taxonomy" id="2993659"/>
    <lineage>
        <taxon>Bacteria</taxon>
        <taxon>Pseudomonadati</taxon>
        <taxon>Pseudomonadota</taxon>
        <taxon>Alphaproteobacteria</taxon>
        <taxon>Hyphomicrobiales</taxon>
        <taxon>Rhizobiaceae</taxon>
        <taxon>Hoeflea</taxon>
    </lineage>
</organism>
<dbReference type="EMBL" id="JAPJZH010000020">
    <property type="protein sequence ID" value="MDA4848235.1"/>
    <property type="molecule type" value="Genomic_DNA"/>
</dbReference>
<dbReference type="RefSeq" id="WP_271092090.1">
    <property type="nucleotide sequence ID" value="NZ_JAPJZH010000020.1"/>
</dbReference>
<dbReference type="Gene3D" id="3.40.50.1820">
    <property type="entry name" value="alpha/beta hydrolase"/>
    <property type="match status" value="1"/>
</dbReference>
<dbReference type="Pfam" id="PF00561">
    <property type="entry name" value="Abhydrolase_1"/>
    <property type="match status" value="1"/>
</dbReference>
<evidence type="ECO:0000313" key="3">
    <source>
        <dbReference type="EMBL" id="MDA4848235.1"/>
    </source>
</evidence>
<gene>
    <name evidence="3" type="ORF">OOZ53_22955</name>
</gene>